<sequence length="658" mass="73128">MKSKILVADEWCAKAPSKVCAVDSTCRVVSNALLTDRAFEFNGFDAIGNMTNYNQETLSFNNAPEMELSHLVLPPQLSELFFENITRLDIGTIKYPLSLATNLSGIQFENCQLEVFPPNFAWPPHLTDILLRLNSLQTIPKNLPPTITLLAVQRNFISDFTYLPTDPKNLTFLNLHGNFIQQVVNMDFSNLEFFGIGSDVGTSKLKTIANVKLSNKLDFFSCTDCPLVNFTIDRRTFQALNALDPYQGDMNNMVGFEMTRSVAVDPVACRAIPGADIKSLWVNKTNLTFSVCVVGESNSPVHVRPTNDTAATRPLFDVTSLVLVCALVISILGLVAFVCRRRQQRKAEDMLDDDDDKILKTQSSSTTTGPRDDVNVAVLRPHKLELGDLTCTSKYPMASGHIAEVWLGQYAGEKVAIKRLKAKDPATINLFIDEIVLLSKIECDYIVKFVGASWRRPIDVECVLEYMDKGDLRTYLVNHSPATFSWDEKAACFAHVVGGLVYLHSMDPPIVHRDLKSRNVLLDSKKGTKLSDFGVSREIIEVELTNAIGSYQWMAPEVISGTEYDIAADIFSLGVLMSELTTHLVPYSDLKNPTTGKFLSRQNIMARVAAGQLVPSFDDEQSPPWVKEIALKCLALNPIERPSAMQVQMLLKRALVSA</sequence>
<dbReference type="InterPro" id="IPR000719">
    <property type="entry name" value="Prot_kinase_dom"/>
</dbReference>
<dbReference type="SUPFAM" id="SSF56112">
    <property type="entry name" value="Protein kinase-like (PK-like)"/>
    <property type="match status" value="1"/>
</dbReference>
<dbReference type="SMART" id="SM00220">
    <property type="entry name" value="S_TKc"/>
    <property type="match status" value="1"/>
</dbReference>
<organism evidence="5 6">
    <name type="scientific">Aphanomyces stellatus</name>
    <dbReference type="NCBI Taxonomy" id="120398"/>
    <lineage>
        <taxon>Eukaryota</taxon>
        <taxon>Sar</taxon>
        <taxon>Stramenopiles</taxon>
        <taxon>Oomycota</taxon>
        <taxon>Saprolegniomycetes</taxon>
        <taxon>Saprolegniales</taxon>
        <taxon>Verrucalvaceae</taxon>
        <taxon>Aphanomyces</taxon>
    </lineage>
</organism>
<dbReference type="Gene3D" id="1.10.510.10">
    <property type="entry name" value="Transferase(Phosphotransferase) domain 1"/>
    <property type="match status" value="1"/>
</dbReference>
<dbReference type="InterPro" id="IPR032675">
    <property type="entry name" value="LRR_dom_sf"/>
</dbReference>
<accession>A0A485K7Z6</accession>
<gene>
    <name evidence="5" type="primary">Aste57867_504</name>
    <name evidence="4" type="ORF">As57867_000503</name>
    <name evidence="5" type="ORF">ASTE57867_504</name>
</gene>
<dbReference type="InterPro" id="IPR051681">
    <property type="entry name" value="Ser/Thr_Kinases-Pseudokinases"/>
</dbReference>
<dbReference type="InterPro" id="IPR011009">
    <property type="entry name" value="Kinase-like_dom_sf"/>
</dbReference>
<keyword evidence="2" id="KW-0472">Membrane</keyword>
<dbReference type="PROSITE" id="PS50011">
    <property type="entry name" value="PROTEIN_KINASE_DOM"/>
    <property type="match status" value="1"/>
</dbReference>
<evidence type="ECO:0000313" key="4">
    <source>
        <dbReference type="EMBL" id="KAF0720181.1"/>
    </source>
</evidence>
<dbReference type="GO" id="GO:0004674">
    <property type="term" value="F:protein serine/threonine kinase activity"/>
    <property type="evidence" value="ECO:0007669"/>
    <property type="project" value="TreeGrafter"/>
</dbReference>
<feature type="transmembrane region" description="Helical" evidence="2">
    <location>
        <begin position="318"/>
        <end position="339"/>
    </location>
</feature>
<evidence type="ECO:0000313" key="6">
    <source>
        <dbReference type="Proteomes" id="UP000332933"/>
    </source>
</evidence>
<dbReference type="Gene3D" id="3.80.10.10">
    <property type="entry name" value="Ribonuclease Inhibitor"/>
    <property type="match status" value="1"/>
</dbReference>
<dbReference type="Gene3D" id="3.30.200.20">
    <property type="entry name" value="Phosphorylase Kinase, domain 1"/>
    <property type="match status" value="1"/>
</dbReference>
<dbReference type="PANTHER" id="PTHR44329:SF214">
    <property type="entry name" value="PROTEIN KINASE DOMAIN-CONTAINING PROTEIN"/>
    <property type="match status" value="1"/>
</dbReference>
<evidence type="ECO:0000256" key="1">
    <source>
        <dbReference type="SAM" id="MobiDB-lite"/>
    </source>
</evidence>
<dbReference type="PROSITE" id="PS00108">
    <property type="entry name" value="PROTEIN_KINASE_ST"/>
    <property type="match status" value="1"/>
</dbReference>
<dbReference type="Pfam" id="PF00069">
    <property type="entry name" value="Pkinase"/>
    <property type="match status" value="1"/>
</dbReference>
<evidence type="ECO:0000259" key="3">
    <source>
        <dbReference type="PROSITE" id="PS50011"/>
    </source>
</evidence>
<proteinExistence type="predicted"/>
<dbReference type="SUPFAM" id="SSF52058">
    <property type="entry name" value="L domain-like"/>
    <property type="match status" value="1"/>
</dbReference>
<dbReference type="EMBL" id="VJMH01000026">
    <property type="protein sequence ID" value="KAF0720181.1"/>
    <property type="molecule type" value="Genomic_DNA"/>
</dbReference>
<keyword evidence="2" id="KW-1133">Transmembrane helix</keyword>
<dbReference type="AlphaFoldDB" id="A0A485K7Z6"/>
<dbReference type="Proteomes" id="UP000332933">
    <property type="component" value="Unassembled WGS sequence"/>
</dbReference>
<evidence type="ECO:0000256" key="2">
    <source>
        <dbReference type="SAM" id="Phobius"/>
    </source>
</evidence>
<evidence type="ECO:0000313" key="5">
    <source>
        <dbReference type="EMBL" id="VFT77729.1"/>
    </source>
</evidence>
<reference evidence="4" key="2">
    <citation type="submission" date="2019-06" db="EMBL/GenBank/DDBJ databases">
        <title>Genomics analysis of Aphanomyces spp. identifies a new class of oomycete effector associated with host adaptation.</title>
        <authorList>
            <person name="Gaulin E."/>
        </authorList>
    </citation>
    <scope>NUCLEOTIDE SEQUENCE</scope>
    <source>
        <strain evidence="4">CBS 578.67</strain>
    </source>
</reference>
<reference evidence="5 6" key="1">
    <citation type="submission" date="2019-03" db="EMBL/GenBank/DDBJ databases">
        <authorList>
            <person name="Gaulin E."/>
            <person name="Dumas B."/>
        </authorList>
    </citation>
    <scope>NUCLEOTIDE SEQUENCE [LARGE SCALE GENOMIC DNA]</scope>
    <source>
        <strain evidence="5">CBS 568.67</strain>
    </source>
</reference>
<dbReference type="GO" id="GO:0005524">
    <property type="term" value="F:ATP binding"/>
    <property type="evidence" value="ECO:0007669"/>
    <property type="project" value="InterPro"/>
</dbReference>
<protein>
    <submittedName>
        <fullName evidence="5">Aste57867_504 protein</fullName>
    </submittedName>
</protein>
<dbReference type="OrthoDB" id="67512at2759"/>
<feature type="region of interest" description="Disordered" evidence="1">
    <location>
        <begin position="350"/>
        <end position="372"/>
    </location>
</feature>
<keyword evidence="2" id="KW-0812">Transmembrane</keyword>
<dbReference type="InterPro" id="IPR008271">
    <property type="entry name" value="Ser/Thr_kinase_AS"/>
</dbReference>
<dbReference type="EMBL" id="CAADRA010000026">
    <property type="protein sequence ID" value="VFT77729.1"/>
    <property type="molecule type" value="Genomic_DNA"/>
</dbReference>
<feature type="domain" description="Protein kinase" evidence="3">
    <location>
        <begin position="391"/>
        <end position="656"/>
    </location>
</feature>
<feature type="compositionally biased region" description="Polar residues" evidence="1">
    <location>
        <begin position="360"/>
        <end position="369"/>
    </location>
</feature>
<keyword evidence="6" id="KW-1185">Reference proteome</keyword>
<name>A0A485K7Z6_9STRA</name>
<dbReference type="PANTHER" id="PTHR44329">
    <property type="entry name" value="SERINE/THREONINE-PROTEIN KINASE TNNI3K-RELATED"/>
    <property type="match status" value="1"/>
</dbReference>